<dbReference type="OrthoDB" id="5343018at2759"/>
<reference evidence="3" key="1">
    <citation type="submission" date="2022-06" db="EMBL/GenBank/DDBJ databases">
        <title>Complete genome sequences of two strains of the flax pathogen Septoria linicola.</title>
        <authorList>
            <person name="Lapalu N."/>
            <person name="Simon A."/>
            <person name="Demenou B."/>
            <person name="Paumier D."/>
            <person name="Guillot M.-P."/>
            <person name="Gout L."/>
            <person name="Valade R."/>
        </authorList>
    </citation>
    <scope>NUCLEOTIDE SEQUENCE</scope>
    <source>
        <strain evidence="3">SE15195</strain>
    </source>
</reference>
<dbReference type="Proteomes" id="UP001056384">
    <property type="component" value="Chromosome 5"/>
</dbReference>
<feature type="region of interest" description="Disordered" evidence="2">
    <location>
        <begin position="1"/>
        <end position="92"/>
    </location>
</feature>
<feature type="compositionally biased region" description="Polar residues" evidence="2">
    <location>
        <begin position="390"/>
        <end position="400"/>
    </location>
</feature>
<dbReference type="AlphaFoldDB" id="A0A9Q9EJ95"/>
<keyword evidence="1" id="KW-0175">Coiled coil</keyword>
<sequence>MASRLHESPLAGLVSSDNNVLQQSPGSLNESRGSESTRTRRLQLHNAGFRGPSVRQVTPKSLPSASTSISTQQSQPSDAENVPPEASSPERFARDSFSFGSQQQTTALQDIGNAADTVGTLRAKRTRPRVTSGKLFTPEGKHSAFGEVLDSPPSTSIQLSNSKLRTRVSKMSNRPRRSLSAESRRYIDHLEEELSAAQARLQAVNSPSVTREQSSNVRHMRAEAARLREEIEGWETQFDDRLREEVDKCREVEQSLRIQLRALQEGFEVSKYRIQELEQQLYSTNEALEATESANVSMEKRIEFFSDLLATSPTKIDLHAQTPGRPRHSRHPSILPRFPTANSLARSPERQPTSPIQTRFSPGQPISPTNAAYSPDVTSSEEDVPPSEFSGFSSSIQQPNAKKPMRRMRRFGAGSIGPKPLILPSTAHCEQFPASAPPYEPGEYDFDTAFRFSVERGMAEPSSPMLYRRRASAMASSSGSPVHLAGSPFPDFQAVEGLHDHDHGQDTAILRDNTSPYHATRFSSEYDALLDGALDDRTSGATSQGTPRNFNSLGSVAGAAIGRNLLDELEAAQSHSSGGRASHMLESSEEAYASSSPFVSTAGDDQQGAHDLPERTNPTRFPSDLSTAVAAIPRGLSLPNLQHSASHKTFGVQSIRSTSTLDSLREFFGDMVASPLSMAKHLVERAQARLQIPRPLINIQWWLVGVLLGPMAKRRLLAKTPCCDQGMQSEQHLLEDTPSRYEQGLEYGPLYQTPPPSSSPGIGILRNRSLMAGKGIKRASGTSKGQNKDCPHSQGRWKHSPMLWLKFSMTLAIAVGIAFKDGPSSLLKEALCNCKPVASANWRQTKRDAIVSPNDE</sequence>
<evidence type="ECO:0000313" key="4">
    <source>
        <dbReference type="Proteomes" id="UP001056384"/>
    </source>
</evidence>
<accession>A0A9Q9EJ95</accession>
<evidence type="ECO:0000256" key="1">
    <source>
        <dbReference type="SAM" id="Coils"/>
    </source>
</evidence>
<feature type="compositionally biased region" description="Polar residues" evidence="2">
    <location>
        <begin position="340"/>
        <end position="378"/>
    </location>
</feature>
<gene>
    <name evidence="3" type="ORF">Slin15195_G068850</name>
</gene>
<feature type="compositionally biased region" description="Low complexity" evidence="2">
    <location>
        <begin position="63"/>
        <end position="77"/>
    </location>
</feature>
<feature type="coiled-coil region" evidence="1">
    <location>
        <begin position="180"/>
        <end position="294"/>
    </location>
</feature>
<organism evidence="3 4">
    <name type="scientific">Septoria linicola</name>
    <dbReference type="NCBI Taxonomy" id="215465"/>
    <lineage>
        <taxon>Eukaryota</taxon>
        <taxon>Fungi</taxon>
        <taxon>Dikarya</taxon>
        <taxon>Ascomycota</taxon>
        <taxon>Pezizomycotina</taxon>
        <taxon>Dothideomycetes</taxon>
        <taxon>Dothideomycetidae</taxon>
        <taxon>Mycosphaerellales</taxon>
        <taxon>Mycosphaerellaceae</taxon>
        <taxon>Septoria</taxon>
    </lineage>
</organism>
<proteinExistence type="predicted"/>
<evidence type="ECO:0000313" key="3">
    <source>
        <dbReference type="EMBL" id="USW53566.1"/>
    </source>
</evidence>
<feature type="region of interest" description="Disordered" evidence="2">
    <location>
        <begin position="315"/>
        <end position="404"/>
    </location>
</feature>
<name>A0A9Q9EJ95_9PEZI</name>
<keyword evidence="4" id="KW-1185">Reference proteome</keyword>
<feature type="compositionally biased region" description="Polar residues" evidence="2">
    <location>
        <begin position="15"/>
        <end position="29"/>
    </location>
</feature>
<feature type="region of interest" description="Disordered" evidence="2">
    <location>
        <begin position="777"/>
        <end position="796"/>
    </location>
</feature>
<dbReference type="EMBL" id="CP099422">
    <property type="protein sequence ID" value="USW53566.1"/>
    <property type="molecule type" value="Genomic_DNA"/>
</dbReference>
<feature type="region of interest" description="Disordered" evidence="2">
    <location>
        <begin position="572"/>
        <end position="622"/>
    </location>
</feature>
<protein>
    <submittedName>
        <fullName evidence="3">Uncharacterized protein</fullName>
    </submittedName>
</protein>
<evidence type="ECO:0000256" key="2">
    <source>
        <dbReference type="SAM" id="MobiDB-lite"/>
    </source>
</evidence>